<dbReference type="EMBL" id="MU853377">
    <property type="protein sequence ID" value="KAK4107267.1"/>
    <property type="molecule type" value="Genomic_DNA"/>
</dbReference>
<evidence type="ECO:0000313" key="2">
    <source>
        <dbReference type="Proteomes" id="UP001302812"/>
    </source>
</evidence>
<dbReference type="Proteomes" id="UP001302812">
    <property type="component" value="Unassembled WGS sequence"/>
</dbReference>
<comment type="caution">
    <text evidence="1">The sequence shown here is derived from an EMBL/GenBank/DDBJ whole genome shotgun (WGS) entry which is preliminary data.</text>
</comment>
<reference evidence="1" key="1">
    <citation type="journal article" date="2023" name="Mol. Phylogenet. Evol.">
        <title>Genome-scale phylogeny and comparative genomics of the fungal order Sordariales.</title>
        <authorList>
            <person name="Hensen N."/>
            <person name="Bonometti L."/>
            <person name="Westerberg I."/>
            <person name="Brannstrom I.O."/>
            <person name="Guillou S."/>
            <person name="Cros-Aarteil S."/>
            <person name="Calhoun S."/>
            <person name="Haridas S."/>
            <person name="Kuo A."/>
            <person name="Mondo S."/>
            <person name="Pangilinan J."/>
            <person name="Riley R."/>
            <person name="LaButti K."/>
            <person name="Andreopoulos B."/>
            <person name="Lipzen A."/>
            <person name="Chen C."/>
            <person name="Yan M."/>
            <person name="Daum C."/>
            <person name="Ng V."/>
            <person name="Clum A."/>
            <person name="Steindorff A."/>
            <person name="Ohm R.A."/>
            <person name="Martin F."/>
            <person name="Silar P."/>
            <person name="Natvig D.O."/>
            <person name="Lalanne C."/>
            <person name="Gautier V."/>
            <person name="Ament-Velasquez S.L."/>
            <person name="Kruys A."/>
            <person name="Hutchinson M.I."/>
            <person name="Powell A.J."/>
            <person name="Barry K."/>
            <person name="Miller A.N."/>
            <person name="Grigoriev I.V."/>
            <person name="Debuchy R."/>
            <person name="Gladieux P."/>
            <person name="Hiltunen Thoren M."/>
            <person name="Johannesson H."/>
        </authorList>
    </citation>
    <scope>NUCLEOTIDE SEQUENCE</scope>
    <source>
        <strain evidence="1">CBS 508.74</strain>
    </source>
</reference>
<evidence type="ECO:0000313" key="1">
    <source>
        <dbReference type="EMBL" id="KAK4107267.1"/>
    </source>
</evidence>
<dbReference type="AlphaFoldDB" id="A0AAN6QBP6"/>
<accession>A0AAN6QBP6</accession>
<organism evidence="1 2">
    <name type="scientific">Canariomyces notabilis</name>
    <dbReference type="NCBI Taxonomy" id="2074819"/>
    <lineage>
        <taxon>Eukaryota</taxon>
        <taxon>Fungi</taxon>
        <taxon>Dikarya</taxon>
        <taxon>Ascomycota</taxon>
        <taxon>Pezizomycotina</taxon>
        <taxon>Sordariomycetes</taxon>
        <taxon>Sordariomycetidae</taxon>
        <taxon>Sordariales</taxon>
        <taxon>Chaetomiaceae</taxon>
        <taxon>Canariomyces</taxon>
    </lineage>
</organism>
<reference evidence="1" key="2">
    <citation type="submission" date="2023-05" db="EMBL/GenBank/DDBJ databases">
        <authorList>
            <consortium name="Lawrence Berkeley National Laboratory"/>
            <person name="Steindorff A."/>
            <person name="Hensen N."/>
            <person name="Bonometti L."/>
            <person name="Westerberg I."/>
            <person name="Brannstrom I.O."/>
            <person name="Guillou S."/>
            <person name="Cros-Aarteil S."/>
            <person name="Calhoun S."/>
            <person name="Haridas S."/>
            <person name="Kuo A."/>
            <person name="Mondo S."/>
            <person name="Pangilinan J."/>
            <person name="Riley R."/>
            <person name="Labutti K."/>
            <person name="Andreopoulos B."/>
            <person name="Lipzen A."/>
            <person name="Chen C."/>
            <person name="Yanf M."/>
            <person name="Daum C."/>
            <person name="Ng V."/>
            <person name="Clum A."/>
            <person name="Ohm R."/>
            <person name="Martin F."/>
            <person name="Silar P."/>
            <person name="Natvig D."/>
            <person name="Lalanne C."/>
            <person name="Gautier V."/>
            <person name="Ament-Velasquez S.L."/>
            <person name="Kruys A."/>
            <person name="Hutchinson M.I."/>
            <person name="Powell A.J."/>
            <person name="Barry K."/>
            <person name="Miller A.N."/>
            <person name="Grigoriev I.V."/>
            <person name="Debuchy R."/>
            <person name="Gladieux P."/>
            <person name="Thoren M.H."/>
            <person name="Johannesson H."/>
        </authorList>
    </citation>
    <scope>NUCLEOTIDE SEQUENCE</scope>
    <source>
        <strain evidence="1">CBS 508.74</strain>
    </source>
</reference>
<protein>
    <submittedName>
        <fullName evidence="1">Uncharacterized protein</fullName>
    </submittedName>
</protein>
<gene>
    <name evidence="1" type="ORF">N656DRAFT_518302</name>
</gene>
<name>A0AAN6QBP6_9PEZI</name>
<dbReference type="RefSeq" id="XP_064664837.1">
    <property type="nucleotide sequence ID" value="XM_064809936.1"/>
</dbReference>
<proteinExistence type="predicted"/>
<keyword evidence="2" id="KW-1185">Reference proteome</keyword>
<dbReference type="GeneID" id="89934060"/>
<sequence>MRPCGTSGAVGALFTRAGLCCPRCERDGRQFFIIHTHIRACCALALGKAERQLEGSQGAYHIASRQCNEYQNLVSFGSRKRGSCIQSAFEEEVGHHAMQECDGILTGWKLSRLRVQVLVPARTTWEFRHCHRKTPGEGGSCSF</sequence>